<dbReference type="Proteomes" id="UP001209570">
    <property type="component" value="Unassembled WGS sequence"/>
</dbReference>
<keyword evidence="8" id="KW-1133">Transmembrane helix</keyword>
<comment type="similarity">
    <text evidence="3">Belongs to the 1-acyl-sn-glycerol-3-phosphate acyltransferase family.</text>
</comment>
<keyword evidence="7" id="KW-0106">Calcium</keyword>
<dbReference type="Gene3D" id="1.10.238.10">
    <property type="entry name" value="EF-hand"/>
    <property type="match status" value="1"/>
</dbReference>
<evidence type="ECO:0000256" key="9">
    <source>
        <dbReference type="ARBA" id="ARBA00023098"/>
    </source>
</evidence>
<dbReference type="Pfam" id="PF01553">
    <property type="entry name" value="Acyltransferase"/>
    <property type="match status" value="1"/>
</dbReference>
<comment type="subcellular location">
    <subcellularLocation>
        <location evidence="1">Membrane</location>
    </subcellularLocation>
</comment>
<dbReference type="PANTHER" id="PTHR23063">
    <property type="entry name" value="PHOSPHOLIPID ACYLTRANSFERASE"/>
    <property type="match status" value="1"/>
</dbReference>
<dbReference type="GO" id="GO:0008374">
    <property type="term" value="F:O-acyltransferase activity"/>
    <property type="evidence" value="ECO:0007669"/>
    <property type="project" value="InterPro"/>
</dbReference>
<dbReference type="Pfam" id="PF13202">
    <property type="entry name" value="EF-hand_5"/>
    <property type="match status" value="3"/>
</dbReference>
<evidence type="ECO:0000313" key="16">
    <source>
        <dbReference type="Proteomes" id="UP001209570"/>
    </source>
</evidence>
<dbReference type="PANTHER" id="PTHR23063:SF52">
    <property type="entry name" value="LYSOPHOSPHATIDYLCHOLINE ACYLTRANSFERASE"/>
    <property type="match status" value="1"/>
</dbReference>
<feature type="domain" description="EF-hand" evidence="14">
    <location>
        <begin position="192"/>
        <end position="221"/>
    </location>
</feature>
<evidence type="ECO:0000256" key="4">
    <source>
        <dbReference type="ARBA" id="ARBA00022516"/>
    </source>
</evidence>
<comment type="pathway">
    <text evidence="2">Lipid metabolism; phospholipid metabolism.</text>
</comment>
<feature type="domain" description="EF-hand" evidence="14">
    <location>
        <begin position="224"/>
        <end position="259"/>
    </location>
</feature>
<dbReference type="GO" id="GO:0016020">
    <property type="term" value="C:membrane"/>
    <property type="evidence" value="ECO:0007669"/>
    <property type="project" value="UniProtKB-SubCell"/>
</dbReference>
<dbReference type="CDD" id="cd00051">
    <property type="entry name" value="EFh"/>
    <property type="match status" value="2"/>
</dbReference>
<keyword evidence="10" id="KW-0472">Membrane</keyword>
<dbReference type="GO" id="GO:0008654">
    <property type="term" value="P:phospholipid biosynthetic process"/>
    <property type="evidence" value="ECO:0007669"/>
    <property type="project" value="UniProtKB-KW"/>
</dbReference>
<keyword evidence="9" id="KW-0443">Lipid metabolism</keyword>
<name>A0AAD5LBA6_PYTIN</name>
<dbReference type="CDD" id="cd07991">
    <property type="entry name" value="LPLAT_LPCAT1-like"/>
    <property type="match status" value="1"/>
</dbReference>
<evidence type="ECO:0000256" key="5">
    <source>
        <dbReference type="ARBA" id="ARBA00022679"/>
    </source>
</evidence>
<dbReference type="PROSITE" id="PS50222">
    <property type="entry name" value="EF_HAND_2"/>
    <property type="match status" value="3"/>
</dbReference>
<dbReference type="PROSITE" id="PS00018">
    <property type="entry name" value="EF_HAND_1"/>
    <property type="match status" value="2"/>
</dbReference>
<dbReference type="InterPro" id="IPR045252">
    <property type="entry name" value="LPCAT1-like"/>
</dbReference>
<protein>
    <recommendedName>
        <fullName evidence="14">EF-hand domain-containing protein</fullName>
    </recommendedName>
</protein>
<evidence type="ECO:0000256" key="10">
    <source>
        <dbReference type="ARBA" id="ARBA00023136"/>
    </source>
</evidence>
<evidence type="ECO:0000256" key="12">
    <source>
        <dbReference type="ARBA" id="ARBA00023264"/>
    </source>
</evidence>
<evidence type="ECO:0000256" key="13">
    <source>
        <dbReference type="ARBA" id="ARBA00023315"/>
    </source>
</evidence>
<dbReference type="EMBL" id="JAKCXM010000553">
    <property type="protein sequence ID" value="KAJ0392922.1"/>
    <property type="molecule type" value="Genomic_DNA"/>
</dbReference>
<comment type="caution">
    <text evidence="15">The sequence shown here is derived from an EMBL/GenBank/DDBJ whole genome shotgun (WGS) entry which is preliminary data.</text>
</comment>
<reference evidence="15" key="1">
    <citation type="submission" date="2021-12" db="EMBL/GenBank/DDBJ databases">
        <title>Prjna785345.</title>
        <authorList>
            <person name="Rujirawat T."/>
            <person name="Krajaejun T."/>
        </authorList>
    </citation>
    <scope>NUCLEOTIDE SEQUENCE</scope>
    <source>
        <strain evidence="15">Pi057C3</strain>
    </source>
</reference>
<evidence type="ECO:0000256" key="1">
    <source>
        <dbReference type="ARBA" id="ARBA00004370"/>
    </source>
</evidence>
<keyword evidence="13" id="KW-0012">Acyltransferase</keyword>
<dbReference type="GO" id="GO:0005509">
    <property type="term" value="F:calcium ion binding"/>
    <property type="evidence" value="ECO:0007669"/>
    <property type="project" value="InterPro"/>
</dbReference>
<dbReference type="SMART" id="SM00054">
    <property type="entry name" value="EFh"/>
    <property type="match status" value="3"/>
</dbReference>
<dbReference type="SUPFAM" id="SSF69593">
    <property type="entry name" value="Glycerol-3-phosphate (1)-acyltransferase"/>
    <property type="match status" value="1"/>
</dbReference>
<keyword evidence="5" id="KW-0808">Transferase</keyword>
<keyword evidence="12" id="KW-1208">Phospholipid metabolism</keyword>
<evidence type="ECO:0000259" key="14">
    <source>
        <dbReference type="PROSITE" id="PS50222"/>
    </source>
</evidence>
<dbReference type="InterPro" id="IPR018247">
    <property type="entry name" value="EF_Hand_1_Ca_BS"/>
</dbReference>
<dbReference type="InterPro" id="IPR002048">
    <property type="entry name" value="EF_hand_dom"/>
</dbReference>
<keyword evidence="4" id="KW-0444">Lipid biosynthesis</keyword>
<dbReference type="SMART" id="SM00563">
    <property type="entry name" value="PlsC"/>
    <property type="match status" value="1"/>
</dbReference>
<gene>
    <name evidence="15" type="ORF">P43SY_008727</name>
</gene>
<accession>A0AAD5LBA6</accession>
<evidence type="ECO:0000256" key="3">
    <source>
        <dbReference type="ARBA" id="ARBA00008655"/>
    </source>
</evidence>
<evidence type="ECO:0000313" key="15">
    <source>
        <dbReference type="EMBL" id="KAJ0392922.1"/>
    </source>
</evidence>
<feature type="domain" description="EF-hand" evidence="14">
    <location>
        <begin position="261"/>
        <end position="296"/>
    </location>
</feature>
<evidence type="ECO:0000256" key="11">
    <source>
        <dbReference type="ARBA" id="ARBA00023209"/>
    </source>
</evidence>
<dbReference type="InterPro" id="IPR002123">
    <property type="entry name" value="Plipid/glycerol_acylTrfase"/>
</dbReference>
<evidence type="ECO:0000256" key="8">
    <source>
        <dbReference type="ARBA" id="ARBA00022989"/>
    </source>
</evidence>
<sequence>MKAELQHVPILGHVIKTTQPILIDRKTSDGRRRAIQDINDHLADPTYPPLLIFPEGTTSNQDYLTKFKVGSFASALPCQPVVIRYPFQHFDISWTPDVSALYLFLRMLCQFHNRMEVEFLPPYFPNDAERADPELYAENVRQLMAQKLNVECTNHAFEDVALLMQIGQYADQHVVPITDISQVSTWTAMRGDDVQRLVQYFMKRDRNGDGLISFDDLCQAFPADDPEILQRLIELLDQDGNGQIDFRELCMGLTALNPSRSSEDLISFAFGLYDMDHNGHIDKPELERMLKFVRSYYGPPSSTASTPSVPASGSIELELALQQQGRVDFETFRAFVSAHPGLLCHARAKLEGLRGSFRVDPAGS</sequence>
<keyword evidence="16" id="KW-1185">Reference proteome</keyword>
<organism evidence="15 16">
    <name type="scientific">Pythium insidiosum</name>
    <name type="common">Pythiosis disease agent</name>
    <dbReference type="NCBI Taxonomy" id="114742"/>
    <lineage>
        <taxon>Eukaryota</taxon>
        <taxon>Sar</taxon>
        <taxon>Stramenopiles</taxon>
        <taxon>Oomycota</taxon>
        <taxon>Peronosporomycetes</taxon>
        <taxon>Pythiales</taxon>
        <taxon>Pythiaceae</taxon>
        <taxon>Pythium</taxon>
    </lineage>
</organism>
<dbReference type="InterPro" id="IPR011992">
    <property type="entry name" value="EF-hand-dom_pair"/>
</dbReference>
<proteinExistence type="inferred from homology"/>
<dbReference type="AlphaFoldDB" id="A0AAD5LBA6"/>
<keyword evidence="6" id="KW-0812">Transmembrane</keyword>
<evidence type="ECO:0000256" key="7">
    <source>
        <dbReference type="ARBA" id="ARBA00022837"/>
    </source>
</evidence>
<evidence type="ECO:0000256" key="2">
    <source>
        <dbReference type="ARBA" id="ARBA00005074"/>
    </source>
</evidence>
<dbReference type="SUPFAM" id="SSF47473">
    <property type="entry name" value="EF-hand"/>
    <property type="match status" value="1"/>
</dbReference>
<keyword evidence="11" id="KW-0594">Phospholipid biosynthesis</keyword>
<evidence type="ECO:0000256" key="6">
    <source>
        <dbReference type="ARBA" id="ARBA00022692"/>
    </source>
</evidence>